<feature type="signal peptide" evidence="1">
    <location>
        <begin position="1"/>
        <end position="15"/>
    </location>
</feature>
<dbReference type="EnsemblMetazoa" id="AFUN019153-RA">
    <property type="protein sequence ID" value="AFUN019153-PA"/>
    <property type="gene ID" value="AFUN019153"/>
</dbReference>
<dbReference type="PANTHER" id="PTHR19143">
    <property type="entry name" value="FIBRINOGEN/TENASCIN/ANGIOPOEITIN"/>
    <property type="match status" value="1"/>
</dbReference>
<dbReference type="InterPro" id="IPR050373">
    <property type="entry name" value="Fibrinogen_C-term_domain"/>
</dbReference>
<name>A0A4Y0BFF6_ANOFN</name>
<dbReference type="Pfam" id="PF00147">
    <property type="entry name" value="Fibrinogen_C"/>
    <property type="match status" value="1"/>
</dbReference>
<accession>A0A4Y0BFF6</accession>
<protein>
    <submittedName>
        <fullName evidence="3">Fibrinogen C-terminal domain-containing protein</fullName>
    </submittedName>
</protein>
<dbReference type="InterPro" id="IPR002181">
    <property type="entry name" value="Fibrinogen_a/b/g_C_dom"/>
</dbReference>
<dbReference type="Gene3D" id="3.90.215.10">
    <property type="entry name" value="Gamma Fibrinogen, chain A, domain 1"/>
    <property type="match status" value="1"/>
</dbReference>
<sequence length="285" mass="32657">MRVLIVLLILVYCNGDVVKSEESVSNLQNAPNSQTGFAFEMLMAKLNSLEHHFVEKQLKNEEQMTVLSARIDHLVKTVENLSWIVQNTAETVNHLGLNRKHMQHNVTVIQRDLVQLLAGQKLLVTTHQFGEYLRQKGCNTSHISFLSDEHYTTYRSCNKVPFSQSGVYSIRPEKPFKQPFTVLCDQEYESGGWIVIQHRFDGSINFYREWAEYKDGFGNLDGEFWLGLERIHLLTASTPHELVILLEDFDGNKTVAKYDRFQIGSELHNYALTRIDGYTGTAGTL</sequence>
<feature type="domain" description="Fibrinogen C-terminal" evidence="2">
    <location>
        <begin position="148"/>
        <end position="285"/>
    </location>
</feature>
<dbReference type="InterPro" id="IPR014716">
    <property type="entry name" value="Fibrinogen_a/b/g_C_1"/>
</dbReference>
<organism evidence="3">
    <name type="scientific">Anopheles funestus</name>
    <name type="common">African malaria mosquito</name>
    <dbReference type="NCBI Taxonomy" id="62324"/>
    <lineage>
        <taxon>Eukaryota</taxon>
        <taxon>Metazoa</taxon>
        <taxon>Ecdysozoa</taxon>
        <taxon>Arthropoda</taxon>
        <taxon>Hexapoda</taxon>
        <taxon>Insecta</taxon>
        <taxon>Pterygota</taxon>
        <taxon>Neoptera</taxon>
        <taxon>Endopterygota</taxon>
        <taxon>Diptera</taxon>
        <taxon>Nematocera</taxon>
        <taxon>Culicoidea</taxon>
        <taxon>Culicidae</taxon>
        <taxon>Anophelinae</taxon>
        <taxon>Anopheles</taxon>
    </lineage>
</organism>
<evidence type="ECO:0000313" key="3">
    <source>
        <dbReference type="EnsemblMetazoa" id="AFUN019153-PA"/>
    </source>
</evidence>
<evidence type="ECO:0000256" key="1">
    <source>
        <dbReference type="SAM" id="SignalP"/>
    </source>
</evidence>
<dbReference type="InterPro" id="IPR036056">
    <property type="entry name" value="Fibrinogen-like_C"/>
</dbReference>
<dbReference type="GO" id="GO:0005615">
    <property type="term" value="C:extracellular space"/>
    <property type="evidence" value="ECO:0007669"/>
    <property type="project" value="TreeGrafter"/>
</dbReference>
<proteinExistence type="predicted"/>
<dbReference type="PROSITE" id="PS51406">
    <property type="entry name" value="FIBRINOGEN_C_2"/>
    <property type="match status" value="1"/>
</dbReference>
<dbReference type="AlphaFoldDB" id="A0A4Y0BFF6"/>
<dbReference type="NCBIfam" id="NF040941">
    <property type="entry name" value="GGGWT_bact"/>
    <property type="match status" value="1"/>
</dbReference>
<dbReference type="STRING" id="62324.A0A4Y0BFF6"/>
<dbReference type="VEuPathDB" id="VectorBase:AFUN019153"/>
<keyword evidence="1" id="KW-0732">Signal</keyword>
<feature type="chain" id="PRO_5021189702" evidence="1">
    <location>
        <begin position="16"/>
        <end position="285"/>
    </location>
</feature>
<dbReference type="SUPFAM" id="SSF56496">
    <property type="entry name" value="Fibrinogen C-terminal domain-like"/>
    <property type="match status" value="1"/>
</dbReference>
<dbReference type="SMART" id="SM00186">
    <property type="entry name" value="FBG"/>
    <property type="match status" value="1"/>
</dbReference>
<evidence type="ECO:0000259" key="2">
    <source>
        <dbReference type="PROSITE" id="PS51406"/>
    </source>
</evidence>
<dbReference type="PANTHER" id="PTHR19143:SF327">
    <property type="entry name" value="FI21813P1-RELATED"/>
    <property type="match status" value="1"/>
</dbReference>
<dbReference type="VEuPathDB" id="VectorBase:AFUN2_003737"/>
<reference evidence="3" key="1">
    <citation type="submission" date="2020-05" db="UniProtKB">
        <authorList>
            <consortium name="EnsemblMetazoa"/>
        </authorList>
    </citation>
    <scope>IDENTIFICATION</scope>
    <source>
        <strain evidence="3">FUMOZ</strain>
    </source>
</reference>